<dbReference type="Proteomes" id="UP000000768">
    <property type="component" value="Chromosome 8"/>
</dbReference>
<evidence type="ECO:0000256" key="1">
    <source>
        <dbReference type="SAM" id="MobiDB-lite"/>
    </source>
</evidence>
<evidence type="ECO:0000313" key="3">
    <source>
        <dbReference type="Proteomes" id="UP000000768"/>
    </source>
</evidence>
<evidence type="ECO:0000313" key="2">
    <source>
        <dbReference type="EMBL" id="OQU78695.1"/>
    </source>
</evidence>
<dbReference type="Gramene" id="OQU78695">
    <property type="protein sequence ID" value="OQU78695"/>
    <property type="gene ID" value="SORBI_3008G033250"/>
</dbReference>
<feature type="region of interest" description="Disordered" evidence="1">
    <location>
        <begin position="1"/>
        <end position="22"/>
    </location>
</feature>
<name>A0A1Z5R5I3_SORBI</name>
<proteinExistence type="predicted"/>
<dbReference type="InParanoid" id="A0A1Z5R5I3"/>
<reference evidence="3" key="2">
    <citation type="journal article" date="2018" name="Plant J.">
        <title>The Sorghum bicolor reference genome: improved assembly, gene annotations, a transcriptome atlas, and signatures of genome organization.</title>
        <authorList>
            <person name="McCormick R.F."/>
            <person name="Truong S.K."/>
            <person name="Sreedasyam A."/>
            <person name="Jenkins J."/>
            <person name="Shu S."/>
            <person name="Sims D."/>
            <person name="Kennedy M."/>
            <person name="Amirebrahimi M."/>
            <person name="Weers B.D."/>
            <person name="McKinley B."/>
            <person name="Mattison A."/>
            <person name="Morishige D.T."/>
            <person name="Grimwood J."/>
            <person name="Schmutz J."/>
            <person name="Mullet J.E."/>
        </authorList>
    </citation>
    <scope>NUCLEOTIDE SEQUENCE [LARGE SCALE GENOMIC DNA]</scope>
    <source>
        <strain evidence="3">cv. BTx623</strain>
    </source>
</reference>
<feature type="compositionally biased region" description="Polar residues" evidence="1">
    <location>
        <begin position="1"/>
        <end position="21"/>
    </location>
</feature>
<protein>
    <submittedName>
        <fullName evidence="2">Uncharacterized protein</fullName>
    </submittedName>
</protein>
<accession>A0A1Z5R5I3</accession>
<sequence length="56" mass="6206">MDSVQSTNGTGNPPVNRSQHSVWCGIIPVAWIDLDRSRRGGDTTEERESGDNPRPR</sequence>
<feature type="region of interest" description="Disordered" evidence="1">
    <location>
        <begin position="34"/>
        <end position="56"/>
    </location>
</feature>
<dbReference type="AlphaFoldDB" id="A0A1Z5R5I3"/>
<organism evidence="2 3">
    <name type="scientific">Sorghum bicolor</name>
    <name type="common">Sorghum</name>
    <name type="synonym">Sorghum vulgare</name>
    <dbReference type="NCBI Taxonomy" id="4558"/>
    <lineage>
        <taxon>Eukaryota</taxon>
        <taxon>Viridiplantae</taxon>
        <taxon>Streptophyta</taxon>
        <taxon>Embryophyta</taxon>
        <taxon>Tracheophyta</taxon>
        <taxon>Spermatophyta</taxon>
        <taxon>Magnoliopsida</taxon>
        <taxon>Liliopsida</taxon>
        <taxon>Poales</taxon>
        <taxon>Poaceae</taxon>
        <taxon>PACMAD clade</taxon>
        <taxon>Panicoideae</taxon>
        <taxon>Andropogonodae</taxon>
        <taxon>Andropogoneae</taxon>
        <taxon>Sorghinae</taxon>
        <taxon>Sorghum</taxon>
    </lineage>
</organism>
<reference evidence="2 3" key="1">
    <citation type="journal article" date="2009" name="Nature">
        <title>The Sorghum bicolor genome and the diversification of grasses.</title>
        <authorList>
            <person name="Paterson A.H."/>
            <person name="Bowers J.E."/>
            <person name="Bruggmann R."/>
            <person name="Dubchak I."/>
            <person name="Grimwood J."/>
            <person name="Gundlach H."/>
            <person name="Haberer G."/>
            <person name="Hellsten U."/>
            <person name="Mitros T."/>
            <person name="Poliakov A."/>
            <person name="Schmutz J."/>
            <person name="Spannagl M."/>
            <person name="Tang H."/>
            <person name="Wang X."/>
            <person name="Wicker T."/>
            <person name="Bharti A.K."/>
            <person name="Chapman J."/>
            <person name="Feltus F.A."/>
            <person name="Gowik U."/>
            <person name="Grigoriev I.V."/>
            <person name="Lyons E."/>
            <person name="Maher C.A."/>
            <person name="Martis M."/>
            <person name="Narechania A."/>
            <person name="Otillar R.P."/>
            <person name="Penning B.W."/>
            <person name="Salamov A.A."/>
            <person name="Wang Y."/>
            <person name="Zhang L."/>
            <person name="Carpita N.C."/>
            <person name="Freeling M."/>
            <person name="Gingle A.R."/>
            <person name="Hash C.T."/>
            <person name="Keller B."/>
            <person name="Klein P."/>
            <person name="Kresovich S."/>
            <person name="McCann M.C."/>
            <person name="Ming R."/>
            <person name="Peterson D.G."/>
            <person name="Mehboob-ur-Rahman"/>
            <person name="Ware D."/>
            <person name="Westhoff P."/>
            <person name="Mayer K.F."/>
            <person name="Messing J."/>
            <person name="Rokhsar D.S."/>
        </authorList>
    </citation>
    <scope>NUCLEOTIDE SEQUENCE [LARGE SCALE GENOMIC DNA]</scope>
    <source>
        <strain evidence="3">cv. BTx623</strain>
    </source>
</reference>
<dbReference type="EMBL" id="CM000767">
    <property type="protein sequence ID" value="OQU78695.1"/>
    <property type="molecule type" value="Genomic_DNA"/>
</dbReference>
<keyword evidence="3" id="KW-1185">Reference proteome</keyword>
<gene>
    <name evidence="2" type="ORF">SORBI_3008G033250</name>
</gene>